<accession>A0ABZ0GSD0</accession>
<proteinExistence type="predicted"/>
<dbReference type="EMBL" id="CP136600">
    <property type="protein sequence ID" value="WOH38559.1"/>
    <property type="molecule type" value="Genomic_DNA"/>
</dbReference>
<keyword evidence="1" id="KW-0812">Transmembrane</keyword>
<gene>
    <name evidence="2" type="ORF">RI844_04910</name>
</gene>
<evidence type="ECO:0000313" key="3">
    <source>
        <dbReference type="Proteomes" id="UP001301442"/>
    </source>
</evidence>
<evidence type="ECO:0000313" key="2">
    <source>
        <dbReference type="EMBL" id="WOH38559.1"/>
    </source>
</evidence>
<keyword evidence="3" id="KW-1185">Reference proteome</keyword>
<protein>
    <submittedName>
        <fullName evidence="2">Uncharacterized protein</fullName>
    </submittedName>
</protein>
<feature type="transmembrane region" description="Helical" evidence="1">
    <location>
        <begin position="136"/>
        <end position="157"/>
    </location>
</feature>
<reference evidence="2 3" key="1">
    <citation type="submission" date="2023-09" db="EMBL/GenBank/DDBJ databases">
        <authorList>
            <person name="Qi X."/>
        </authorList>
    </citation>
    <scope>NUCLEOTIDE SEQUENCE [LARGE SCALE GENOMIC DNA]</scope>
    <source>
        <strain evidence="2 3">S1-1</strain>
    </source>
</reference>
<organism evidence="2 3">
    <name type="scientific">Thalassotalea fonticola</name>
    <dbReference type="NCBI Taxonomy" id="3065649"/>
    <lineage>
        <taxon>Bacteria</taxon>
        <taxon>Pseudomonadati</taxon>
        <taxon>Pseudomonadota</taxon>
        <taxon>Gammaproteobacteria</taxon>
        <taxon>Alteromonadales</taxon>
        <taxon>Colwelliaceae</taxon>
        <taxon>Thalassotalea</taxon>
    </lineage>
</organism>
<keyword evidence="1" id="KW-1133">Transmembrane helix</keyword>
<dbReference type="Proteomes" id="UP001301442">
    <property type="component" value="Chromosome"/>
</dbReference>
<evidence type="ECO:0000256" key="1">
    <source>
        <dbReference type="SAM" id="Phobius"/>
    </source>
</evidence>
<sequence>MPNTKINSSFADSIAELIENLKKSWIGGNQELSKQDFKSELEQTFEDVFNETIETTLNLQRDHPEHSKEEIAALIKHPNRKRRILGEEQRPDVHISHKFSFQYSGLKGKFEKLTDSIKTRVWHDWKDKFRFIVARFLSTVAIGTGALMIAMFGYHYLGFETAVLKKIEYKPAITQTVSTKP</sequence>
<name>A0ABZ0GSD0_9GAMM</name>
<keyword evidence="1" id="KW-0472">Membrane</keyword>
<dbReference type="RefSeq" id="WP_348397328.1">
    <property type="nucleotide sequence ID" value="NZ_CP136600.1"/>
</dbReference>